<dbReference type="eggNOG" id="ENOG502ZQ8C">
    <property type="taxonomic scope" value="Bacteria"/>
</dbReference>
<dbReference type="Gene3D" id="1.10.760.10">
    <property type="entry name" value="Cytochrome c-like domain"/>
    <property type="match status" value="1"/>
</dbReference>
<reference evidence="2 3" key="2">
    <citation type="journal article" date="2010" name="Stand. Genomic Sci.">
        <title>Complete genome sequence of Desulfohalobium retbaense type strain (HR(100)).</title>
        <authorList>
            <person name="Spring S."/>
            <person name="Nolan M."/>
            <person name="Lapidus A."/>
            <person name="Glavina Del Rio T."/>
            <person name="Copeland A."/>
            <person name="Tice H."/>
            <person name="Cheng J.F."/>
            <person name="Lucas S."/>
            <person name="Land M."/>
            <person name="Chen F."/>
            <person name="Bruce D."/>
            <person name="Goodwin L."/>
            <person name="Pitluck S."/>
            <person name="Ivanova N."/>
            <person name="Mavromatis K."/>
            <person name="Mikhailova N."/>
            <person name="Pati A."/>
            <person name="Chen A."/>
            <person name="Palaniappan K."/>
            <person name="Hauser L."/>
            <person name="Chang Y.J."/>
            <person name="Jeffries C.D."/>
            <person name="Munk C."/>
            <person name="Kiss H."/>
            <person name="Chain P."/>
            <person name="Han C."/>
            <person name="Brettin T."/>
            <person name="Detter J.C."/>
            <person name="Schuler E."/>
            <person name="Goker M."/>
            <person name="Rohde M."/>
            <person name="Bristow J."/>
            <person name="Eisen J.A."/>
            <person name="Markowitz V."/>
            <person name="Hugenholtz P."/>
            <person name="Kyrpides N.C."/>
            <person name="Klenk H.P."/>
        </authorList>
    </citation>
    <scope>NUCLEOTIDE SEQUENCE [LARGE SCALE GENOMIC DNA]</scope>
    <source>
        <strain evidence="2 3">DSM 5692</strain>
    </source>
</reference>
<gene>
    <name evidence="2" type="ordered locus">Dret_0827</name>
</gene>
<evidence type="ECO:0000259" key="1">
    <source>
        <dbReference type="Pfam" id="PF09098"/>
    </source>
</evidence>
<dbReference type="KEGG" id="drt:Dret_0827"/>
<proteinExistence type="predicted"/>
<dbReference type="Proteomes" id="UP000001052">
    <property type="component" value="Chromosome"/>
</dbReference>
<dbReference type="Pfam" id="PF09098">
    <property type="entry name" value="Dehyd-heme_bind"/>
    <property type="match status" value="1"/>
</dbReference>
<feature type="domain" description="Quinohemoprotein amine dehydrogenase alpha subunit haem binding" evidence="1">
    <location>
        <begin position="28"/>
        <end position="86"/>
    </location>
</feature>
<organism evidence="2 3">
    <name type="scientific">Desulfohalobium retbaense (strain ATCC 49708 / DSM 5692 / JCM 16813 / HR100)</name>
    <dbReference type="NCBI Taxonomy" id="485915"/>
    <lineage>
        <taxon>Bacteria</taxon>
        <taxon>Pseudomonadati</taxon>
        <taxon>Thermodesulfobacteriota</taxon>
        <taxon>Desulfovibrionia</taxon>
        <taxon>Desulfovibrionales</taxon>
        <taxon>Desulfohalobiaceae</taxon>
        <taxon>Desulfohalobium</taxon>
    </lineage>
</organism>
<dbReference type="EMBL" id="CP001734">
    <property type="protein sequence ID" value="ACV68118.1"/>
    <property type="molecule type" value="Genomic_DNA"/>
</dbReference>
<evidence type="ECO:0000313" key="2">
    <source>
        <dbReference type="EMBL" id="ACV68118.1"/>
    </source>
</evidence>
<dbReference type="OrthoDB" id="258660at2"/>
<dbReference type="InterPro" id="IPR015182">
    <property type="entry name" value="QH-AmDH_asu_heme-bd_dom"/>
</dbReference>
<accession>C8X121</accession>
<dbReference type="STRING" id="485915.Dret_0827"/>
<dbReference type="GO" id="GO:0020037">
    <property type="term" value="F:heme binding"/>
    <property type="evidence" value="ECO:0007669"/>
    <property type="project" value="InterPro"/>
</dbReference>
<sequence length="89" mass="9875">MQKLAIGITFLVSLAVLGAYGWATEPDGKQLIQSRCTVCHSQARIERGLRSKSPEQWRQTVNRMISHGAELSTPEKQAVLDFLANSDSF</sequence>
<reference evidence="3" key="1">
    <citation type="submission" date="2009-09" db="EMBL/GenBank/DDBJ databases">
        <title>The complete chromosome of Desulfohalobium retbaense DSM 5692.</title>
        <authorList>
            <consortium name="US DOE Joint Genome Institute (JGI-PGF)"/>
            <person name="Lucas S."/>
            <person name="Copeland A."/>
            <person name="Lapidus A."/>
            <person name="Glavina del Rio T."/>
            <person name="Dalin E."/>
            <person name="Tice H."/>
            <person name="Bruce D."/>
            <person name="Goodwin L."/>
            <person name="Pitluck S."/>
            <person name="Kyrpides N."/>
            <person name="Mavromatis K."/>
            <person name="Ivanova N."/>
            <person name="Mikhailova N."/>
            <person name="Munk A.C."/>
            <person name="Brettin T."/>
            <person name="Detter J.C."/>
            <person name="Han C."/>
            <person name="Tapia R."/>
            <person name="Larimer F."/>
            <person name="Land M."/>
            <person name="Hauser L."/>
            <person name="Markowitz V."/>
            <person name="Cheng J.-F."/>
            <person name="Hugenholtz P."/>
            <person name="Woyke T."/>
            <person name="Wu D."/>
            <person name="Spring S."/>
            <person name="Klenk H.-P."/>
            <person name="Eisen J.A."/>
        </authorList>
    </citation>
    <scope>NUCLEOTIDE SEQUENCE [LARGE SCALE GENOMIC DNA]</scope>
    <source>
        <strain evidence="3">DSM 5692</strain>
    </source>
</reference>
<dbReference type="SUPFAM" id="SSF46626">
    <property type="entry name" value="Cytochrome c"/>
    <property type="match status" value="1"/>
</dbReference>
<dbReference type="AlphaFoldDB" id="C8X121"/>
<dbReference type="InterPro" id="IPR036909">
    <property type="entry name" value="Cyt_c-like_dom_sf"/>
</dbReference>
<dbReference type="GO" id="GO:0009055">
    <property type="term" value="F:electron transfer activity"/>
    <property type="evidence" value="ECO:0007669"/>
    <property type="project" value="InterPro"/>
</dbReference>
<protein>
    <recommendedName>
        <fullName evidence="1">Quinohemoprotein amine dehydrogenase alpha subunit haem binding domain-containing protein</fullName>
    </recommendedName>
</protein>
<evidence type="ECO:0000313" key="3">
    <source>
        <dbReference type="Proteomes" id="UP000001052"/>
    </source>
</evidence>
<keyword evidence="3" id="KW-1185">Reference proteome</keyword>
<dbReference type="HOGENOM" id="CLU_2478270_0_0_7"/>
<name>C8X121_DESRD</name>
<dbReference type="RefSeq" id="WP_015751276.1">
    <property type="nucleotide sequence ID" value="NC_013223.1"/>
</dbReference>